<dbReference type="Gene3D" id="1.20.1280.50">
    <property type="match status" value="1"/>
</dbReference>
<gene>
    <name evidence="1" type="ORF">A7U60_g5230</name>
</gene>
<dbReference type="Proteomes" id="UP000757232">
    <property type="component" value="Unassembled WGS sequence"/>
</dbReference>
<organism evidence="1 2">
    <name type="scientific">Sanghuangporus baumii</name>
    <name type="common">Phellinus baumii</name>
    <dbReference type="NCBI Taxonomy" id="108892"/>
    <lineage>
        <taxon>Eukaryota</taxon>
        <taxon>Fungi</taxon>
        <taxon>Dikarya</taxon>
        <taxon>Basidiomycota</taxon>
        <taxon>Agaricomycotina</taxon>
        <taxon>Agaricomycetes</taxon>
        <taxon>Hymenochaetales</taxon>
        <taxon>Hymenochaetaceae</taxon>
        <taxon>Sanghuangporus</taxon>
    </lineage>
</organism>
<reference evidence="1" key="1">
    <citation type="submission" date="2016-06" db="EMBL/GenBank/DDBJ databases">
        <title>Draft Genome sequence of the fungus Inonotus baumii.</title>
        <authorList>
            <person name="Zhu H."/>
            <person name="Lin W."/>
        </authorList>
    </citation>
    <scope>NUCLEOTIDE SEQUENCE</scope>
    <source>
        <strain evidence="1">821</strain>
    </source>
</reference>
<dbReference type="SUPFAM" id="SSF52047">
    <property type="entry name" value="RNI-like"/>
    <property type="match status" value="1"/>
</dbReference>
<comment type="caution">
    <text evidence="1">The sequence shown here is derived from an EMBL/GenBank/DDBJ whole genome shotgun (WGS) entry which is preliminary data.</text>
</comment>
<dbReference type="AlphaFoldDB" id="A0A9Q5HXJ1"/>
<evidence type="ECO:0000313" key="1">
    <source>
        <dbReference type="EMBL" id="OCB87704.1"/>
    </source>
</evidence>
<sequence>MESGNEYENGVLFASPSTPLPQEMMTKIFLRCVESEELSSSLPSSTSAPFNLTWVCRYWRRLAISMPSLWTSIALGENGTDPANDVRLLNLWIERAGPTKRMNIMLCYEMKDAERPVFFDPNRGERYLVGMKVLTDKLLSISQRWQTLELHALDLYVLDPILRALATNGAPHLEALSISTKYFDFFGSVHFIDLSNCPSLCNLRLLCPMLCPTINSVPAVNMTNLEIRFCPLMRDCHTWLSICPNLKRLNVRFFRAISSSLPREKGPITLPRLTHLTISCFSDDSDPSPLLGLLHLPSLRALSLDMNGFVHPELNQAWSERMCGIIKRCASSLEHLSVLGTPMTSEALIQLLESTRRLKRLVLSGLVVSDRLLDSLAINMNSRGVESAAEETRAGNEMTFSLCPRLESLELREFDCSLNTLVSLAYARCRLAFRSPRSSLGHEESSASGNSGTLKSLTLIWNPHSTLLDHPLIRECIVGGLEVVNRAYNTAKFL</sequence>
<evidence type="ECO:0008006" key="3">
    <source>
        <dbReference type="Google" id="ProtNLM"/>
    </source>
</evidence>
<accession>A0A9Q5HXJ1</accession>
<dbReference type="PANTHER" id="PTHR38926:SF5">
    <property type="entry name" value="F-BOX AND LEUCINE-RICH REPEAT PROTEIN 6"/>
    <property type="match status" value="1"/>
</dbReference>
<dbReference type="InterPro" id="IPR032675">
    <property type="entry name" value="LRR_dom_sf"/>
</dbReference>
<dbReference type="EMBL" id="LNZH02000189">
    <property type="protein sequence ID" value="OCB87704.1"/>
    <property type="molecule type" value="Genomic_DNA"/>
</dbReference>
<proteinExistence type="predicted"/>
<dbReference type="PANTHER" id="PTHR38926">
    <property type="entry name" value="F-BOX DOMAIN CONTAINING PROTEIN, EXPRESSED"/>
    <property type="match status" value="1"/>
</dbReference>
<name>A0A9Q5HXJ1_SANBA</name>
<evidence type="ECO:0000313" key="2">
    <source>
        <dbReference type="Proteomes" id="UP000757232"/>
    </source>
</evidence>
<dbReference type="OrthoDB" id="3139399at2759"/>
<protein>
    <recommendedName>
        <fullName evidence="3">F-box domain-containing protein</fullName>
    </recommendedName>
</protein>
<dbReference type="Gene3D" id="3.80.10.10">
    <property type="entry name" value="Ribonuclease Inhibitor"/>
    <property type="match status" value="1"/>
</dbReference>
<keyword evidence="2" id="KW-1185">Reference proteome</keyword>